<dbReference type="EMBL" id="MDKC01000001">
    <property type="protein sequence ID" value="ODG93934.1"/>
    <property type="molecule type" value="Genomic_DNA"/>
</dbReference>
<dbReference type="RefSeq" id="WP_069032113.1">
    <property type="nucleotide sequence ID" value="NZ_MDKC01000001.1"/>
</dbReference>
<keyword evidence="1" id="KW-0472">Membrane</keyword>
<reference evidence="2 3" key="1">
    <citation type="submission" date="2016-07" db="EMBL/GenBank/DDBJ databases">
        <authorList>
            <person name="Townsley L."/>
            <person name="Shank E.A."/>
        </authorList>
    </citation>
    <scope>NUCLEOTIDE SEQUENCE [LARGE SCALE GENOMIC DNA]</scope>
    <source>
        <strain evidence="2 3">CH01</strain>
    </source>
</reference>
<evidence type="ECO:0000313" key="2">
    <source>
        <dbReference type="EMBL" id="ODG93934.1"/>
    </source>
</evidence>
<evidence type="ECO:0008006" key="4">
    <source>
        <dbReference type="Google" id="ProtNLM"/>
    </source>
</evidence>
<protein>
    <recommendedName>
        <fullName evidence="4">DUF2085 domain-containing protein</fullName>
    </recommendedName>
</protein>
<comment type="caution">
    <text evidence="2">The sequence shown here is derived from an EMBL/GenBank/DDBJ whole genome shotgun (WGS) entry which is preliminary data.</text>
</comment>
<dbReference type="Pfam" id="PF09858">
    <property type="entry name" value="DUF2085"/>
    <property type="match status" value="1"/>
</dbReference>
<accession>A0ABX2ZX34</accession>
<name>A0ABX2ZX34_9BACI</name>
<dbReference type="InterPro" id="IPR019206">
    <property type="entry name" value="DUF2085_TM"/>
</dbReference>
<sequence>MILNWIPCHRKKERSFHIGSYTFPLCARCTAILLGYLFLPFLFMISSFILWWYIPILMTPLLIDGYTQKWKWRESNNSLRFITGFLFGIAQTMLIVRSVLFLIKILI</sequence>
<gene>
    <name evidence="2" type="ORF">BED47_01820</name>
</gene>
<evidence type="ECO:0000313" key="3">
    <source>
        <dbReference type="Proteomes" id="UP000094580"/>
    </source>
</evidence>
<keyword evidence="1" id="KW-1133">Transmembrane helix</keyword>
<feature type="transmembrane region" description="Helical" evidence="1">
    <location>
        <begin position="79"/>
        <end position="103"/>
    </location>
</feature>
<dbReference type="Proteomes" id="UP000094580">
    <property type="component" value="Unassembled WGS sequence"/>
</dbReference>
<keyword evidence="3" id="KW-1185">Reference proteome</keyword>
<evidence type="ECO:0000256" key="1">
    <source>
        <dbReference type="SAM" id="Phobius"/>
    </source>
</evidence>
<proteinExistence type="predicted"/>
<keyword evidence="1" id="KW-0812">Transmembrane</keyword>
<feature type="transmembrane region" description="Helical" evidence="1">
    <location>
        <begin position="21"/>
        <end position="43"/>
    </location>
</feature>
<organism evidence="2 3">
    <name type="scientific">Gottfriedia luciferensis</name>
    <dbReference type="NCBI Taxonomy" id="178774"/>
    <lineage>
        <taxon>Bacteria</taxon>
        <taxon>Bacillati</taxon>
        <taxon>Bacillota</taxon>
        <taxon>Bacilli</taxon>
        <taxon>Bacillales</taxon>
        <taxon>Bacillaceae</taxon>
        <taxon>Gottfriedia</taxon>
    </lineage>
</organism>